<dbReference type="CAZy" id="GH63">
    <property type="family name" value="Glycoside Hydrolase Family 63"/>
</dbReference>
<dbReference type="PANTHER" id="PTHR10412">
    <property type="entry name" value="MANNOSYL-OLIGOSACCHARIDE GLUCOSIDASE"/>
    <property type="match status" value="1"/>
</dbReference>
<sequence>MKSLTNKEFFFSSLPEMKALFGNLVTVKDKEGCKCPGIHQGFIASIIQFQPLLEIAVFTSDGTEVEFTLKEAISTPIEICKTFTSSLGLIMDQRFSVLGNQVFLHVEFSRTPDAGILDFSVDFSGALLFSPQGVPYHWEDEKMVNAYIKSPQQLHGIWKETNFILRFSRKLNQLALHKINADEIKREQYFSSHNLKKRYTYWVERPQRGGYDGASSLCSRNMGYAGAWIPDFSDGKKASIDINFSVFSTNEVADSDSPKSIEEVSSLLNTEWEEYIQKIPNFRCQEKNLEKIYYTSWYILKSGRIHFPEKRFRYPFTSVNKFHYYNQFFWDSAFQAIAWLWFNDPDPSESEMKNFVAHQWRNGMIPYELFMYPVNGREWMDGDSLTSGTTQPPVIGITLKEVFTKFGNKAYLDFFYDSLVEYERWLSLYRDLGKRGLSSYVNIWETGWDNSPRFDAAARNRVLDPFIEGVDFNVYIYILRETILQIASVLGKPEPLGIREHQAMTKRSMNELMYNQEDHFYYDLEAASDHRIPVKTAAGLLPLMTDIPSAAQRSALIDRYLCSEKEFLTTAPVPSVSQSEESYSSYDFWRGANWPQITWSVLYGICESEPDEAGKVLDRFLHSTSANENCYEYYDSATGEGAGLPFQGWGALYTDFIIRFVVGIHPTKKGFRFNPVSKKYRNFQLDNLILKGRKLSIERKGQTWNIGIAGYGVITYVETLICDVDLSGVEIAISFDQEKADLSSISFSGASYWRENKLFLTAEC</sequence>
<dbReference type="GO" id="GO:0009311">
    <property type="term" value="P:oligosaccharide metabolic process"/>
    <property type="evidence" value="ECO:0007669"/>
    <property type="project" value="InterPro"/>
</dbReference>
<proteinExistence type="inferred from homology"/>
<dbReference type="SUPFAM" id="SSF48208">
    <property type="entry name" value="Six-hairpin glycosidases"/>
    <property type="match status" value="1"/>
</dbReference>
<evidence type="ECO:0000256" key="3">
    <source>
        <dbReference type="ARBA" id="ARBA00023295"/>
    </source>
</evidence>
<dbReference type="GO" id="GO:0004573">
    <property type="term" value="F:Glc3Man9GlcNAc2 oligosaccharide glucosidase activity"/>
    <property type="evidence" value="ECO:0007669"/>
    <property type="project" value="InterPro"/>
</dbReference>
<evidence type="ECO:0000313" key="5">
    <source>
        <dbReference type="EMBL" id="ADK80968.1"/>
    </source>
</evidence>
<comment type="similarity">
    <text evidence="1">Belongs to the glycosyl hydrolase 63 family.</text>
</comment>
<dbReference type="Pfam" id="PF22422">
    <property type="entry name" value="MGH1-like_GH"/>
    <property type="match status" value="1"/>
</dbReference>
<dbReference type="Proteomes" id="UP000002318">
    <property type="component" value="Chromosome"/>
</dbReference>
<keyword evidence="2" id="KW-0378">Hydrolase</keyword>
<dbReference type="GO" id="GO:0006487">
    <property type="term" value="P:protein N-linked glycosylation"/>
    <property type="evidence" value="ECO:0007669"/>
    <property type="project" value="TreeGrafter"/>
</dbReference>
<evidence type="ECO:0000256" key="1">
    <source>
        <dbReference type="ARBA" id="ARBA00010833"/>
    </source>
</evidence>
<dbReference type="Gene3D" id="1.50.10.10">
    <property type="match status" value="1"/>
</dbReference>
<feature type="domain" description="Mannosylglycerate hydrolase MGH1-like glycoside hydrolase" evidence="4">
    <location>
        <begin position="324"/>
        <end position="649"/>
    </location>
</feature>
<dbReference type="OrthoDB" id="9798687at2"/>
<dbReference type="PANTHER" id="PTHR10412:SF11">
    <property type="entry name" value="MANNOSYL-OLIGOSACCHARIDE GLUCOSIDASE"/>
    <property type="match status" value="1"/>
</dbReference>
<accession>E1R6F0</accession>
<name>E1R6F0_SEDSS</name>
<protein>
    <submittedName>
        <fullName evidence="5">Glycogen debranching protein</fullName>
    </submittedName>
</protein>
<dbReference type="KEGG" id="ssm:Spirs_1842"/>
<dbReference type="InterPro" id="IPR012341">
    <property type="entry name" value="6hp_glycosidase-like_sf"/>
</dbReference>
<keyword evidence="6" id="KW-1185">Reference proteome</keyword>
<dbReference type="HOGENOM" id="CLU_365194_0_0_12"/>
<evidence type="ECO:0000259" key="4">
    <source>
        <dbReference type="Pfam" id="PF22422"/>
    </source>
</evidence>
<dbReference type="eggNOG" id="COG3408">
    <property type="taxonomic scope" value="Bacteria"/>
</dbReference>
<dbReference type="EMBL" id="CP002116">
    <property type="protein sequence ID" value="ADK80968.1"/>
    <property type="molecule type" value="Genomic_DNA"/>
</dbReference>
<organism evidence="5 6">
    <name type="scientific">Sediminispirochaeta smaragdinae (strain DSM 11293 / JCM 15392 / SEBR 4228)</name>
    <name type="common">Spirochaeta smaragdinae</name>
    <dbReference type="NCBI Taxonomy" id="573413"/>
    <lineage>
        <taxon>Bacteria</taxon>
        <taxon>Pseudomonadati</taxon>
        <taxon>Spirochaetota</taxon>
        <taxon>Spirochaetia</taxon>
        <taxon>Spirochaetales</taxon>
        <taxon>Spirochaetaceae</taxon>
        <taxon>Sediminispirochaeta</taxon>
    </lineage>
</organism>
<keyword evidence="3" id="KW-0326">Glycosidase</keyword>
<evidence type="ECO:0000256" key="2">
    <source>
        <dbReference type="ARBA" id="ARBA00022801"/>
    </source>
</evidence>
<dbReference type="RefSeq" id="WP_013254432.1">
    <property type="nucleotide sequence ID" value="NC_014364.1"/>
</dbReference>
<dbReference type="STRING" id="573413.Spirs_1842"/>
<gene>
    <name evidence="5" type="ordered locus">Spirs_1842</name>
</gene>
<dbReference type="InterPro" id="IPR004888">
    <property type="entry name" value="Glycoside_hydrolase_63"/>
</dbReference>
<dbReference type="InterPro" id="IPR008928">
    <property type="entry name" value="6-hairpin_glycosidase_sf"/>
</dbReference>
<dbReference type="AlphaFoldDB" id="E1R6F0"/>
<reference evidence="5 6" key="1">
    <citation type="journal article" date="2010" name="Stand. Genomic Sci.">
        <title>Complete genome sequence of Spirochaeta smaragdinae type strain (SEBR 4228).</title>
        <authorList>
            <person name="Mavromatis K."/>
            <person name="Yasawong M."/>
            <person name="Chertkov O."/>
            <person name="Lapidus A."/>
            <person name="Lucas S."/>
            <person name="Nolan M."/>
            <person name="Del Rio T.G."/>
            <person name="Tice H."/>
            <person name="Cheng J.F."/>
            <person name="Pitluck S."/>
            <person name="Liolios K."/>
            <person name="Ivanova N."/>
            <person name="Tapia R."/>
            <person name="Han C."/>
            <person name="Bruce D."/>
            <person name="Goodwin L."/>
            <person name="Pati A."/>
            <person name="Chen A."/>
            <person name="Palaniappan K."/>
            <person name="Land M."/>
            <person name="Hauser L."/>
            <person name="Chang Y.J."/>
            <person name="Jeffries C.D."/>
            <person name="Detter J.C."/>
            <person name="Rohde M."/>
            <person name="Brambilla E."/>
            <person name="Spring S."/>
            <person name="Goker M."/>
            <person name="Sikorski J."/>
            <person name="Woyke T."/>
            <person name="Bristow J."/>
            <person name="Eisen J.A."/>
            <person name="Markowitz V."/>
            <person name="Hugenholtz P."/>
            <person name="Klenk H.P."/>
            <person name="Kyrpides N.C."/>
        </authorList>
    </citation>
    <scope>NUCLEOTIDE SEQUENCE [LARGE SCALE GENOMIC DNA]</scope>
    <source>
        <strain evidence="6">DSM 11293 / JCM 15392 / SEBR 4228</strain>
    </source>
</reference>
<evidence type="ECO:0000313" key="6">
    <source>
        <dbReference type="Proteomes" id="UP000002318"/>
    </source>
</evidence>
<dbReference type="InterPro" id="IPR054491">
    <property type="entry name" value="MGH1-like_GH"/>
</dbReference>